<dbReference type="Proteomes" id="UP000887574">
    <property type="component" value="Unplaced"/>
</dbReference>
<sequence length="119" mass="13018">MCFCVLCPEGCTGSIPPGGTLLILPCYRDPFTEVEPLPTSVLTPGHSATCGITDLVNVNQYLMEGTVYEGKPLHIYSCVYILLQDMQSNNQSTDGLLQWKNVPDSLMQQLSIVNNFTCA</sequence>
<dbReference type="SUPFAM" id="SSF50242">
    <property type="entry name" value="TIMP-like"/>
    <property type="match status" value="1"/>
</dbReference>
<protein>
    <submittedName>
        <fullName evidence="2">Uncharacterized protein</fullName>
    </submittedName>
</protein>
<proteinExistence type="predicted"/>
<dbReference type="AlphaFoldDB" id="A0A915EFJ0"/>
<accession>A0A915EFJ0</accession>
<dbReference type="Gene3D" id="2.40.50.120">
    <property type="match status" value="1"/>
</dbReference>
<dbReference type="WBParaSite" id="jg5807">
    <property type="protein sequence ID" value="jg5807"/>
    <property type="gene ID" value="jg5807"/>
</dbReference>
<evidence type="ECO:0000313" key="1">
    <source>
        <dbReference type="Proteomes" id="UP000887574"/>
    </source>
</evidence>
<reference evidence="2" key="1">
    <citation type="submission" date="2022-11" db="UniProtKB">
        <authorList>
            <consortium name="WormBaseParasite"/>
        </authorList>
    </citation>
    <scope>IDENTIFICATION</scope>
</reference>
<name>A0A915EFJ0_9BILA</name>
<evidence type="ECO:0000313" key="2">
    <source>
        <dbReference type="WBParaSite" id="jg5807"/>
    </source>
</evidence>
<dbReference type="InterPro" id="IPR008993">
    <property type="entry name" value="TIMP-like_OB-fold"/>
</dbReference>
<organism evidence="1 2">
    <name type="scientific">Ditylenchus dipsaci</name>
    <dbReference type="NCBI Taxonomy" id="166011"/>
    <lineage>
        <taxon>Eukaryota</taxon>
        <taxon>Metazoa</taxon>
        <taxon>Ecdysozoa</taxon>
        <taxon>Nematoda</taxon>
        <taxon>Chromadorea</taxon>
        <taxon>Rhabditida</taxon>
        <taxon>Tylenchina</taxon>
        <taxon>Tylenchomorpha</taxon>
        <taxon>Sphaerularioidea</taxon>
        <taxon>Anguinidae</taxon>
        <taxon>Anguininae</taxon>
        <taxon>Ditylenchus</taxon>
    </lineage>
</organism>
<keyword evidence="1" id="KW-1185">Reference proteome</keyword>